<name>A0AAP0PAC7_9MAGN</name>
<accession>A0AAP0PAC7</accession>
<evidence type="ECO:0000313" key="2">
    <source>
        <dbReference type="EMBL" id="KAK9133645.1"/>
    </source>
</evidence>
<comment type="caution">
    <text evidence="2">The sequence shown here is derived from an EMBL/GenBank/DDBJ whole genome shotgun (WGS) entry which is preliminary data.</text>
</comment>
<feature type="region of interest" description="Disordered" evidence="1">
    <location>
        <begin position="23"/>
        <end position="113"/>
    </location>
</feature>
<dbReference type="Proteomes" id="UP001419268">
    <property type="component" value="Unassembled WGS sequence"/>
</dbReference>
<protein>
    <submittedName>
        <fullName evidence="2">Uncharacterized protein</fullName>
    </submittedName>
</protein>
<sequence>MPKSKAGELGMHISLRKALMERGDNTHNDLGGPSKMKTQMKKPHQRYVEKPSKVPEKPTMVTPKVERTPKVEVTTAPTQPNTTSLRLRKMKKPNVPPNTADTPMLIKDDDDNS</sequence>
<reference evidence="2 3" key="1">
    <citation type="submission" date="2024-01" db="EMBL/GenBank/DDBJ databases">
        <title>Genome assemblies of Stephania.</title>
        <authorList>
            <person name="Yang L."/>
        </authorList>
    </citation>
    <scope>NUCLEOTIDE SEQUENCE [LARGE SCALE GENOMIC DNA]</scope>
    <source>
        <strain evidence="2">JXDWG</strain>
        <tissue evidence="2">Leaf</tissue>
    </source>
</reference>
<feature type="compositionally biased region" description="Basic and acidic residues" evidence="1">
    <location>
        <begin position="46"/>
        <end position="56"/>
    </location>
</feature>
<evidence type="ECO:0000256" key="1">
    <source>
        <dbReference type="SAM" id="MobiDB-lite"/>
    </source>
</evidence>
<keyword evidence="3" id="KW-1185">Reference proteome</keyword>
<dbReference type="EMBL" id="JBBNAG010000005">
    <property type="protein sequence ID" value="KAK9133645.1"/>
    <property type="molecule type" value="Genomic_DNA"/>
</dbReference>
<organism evidence="2 3">
    <name type="scientific">Stephania cephalantha</name>
    <dbReference type="NCBI Taxonomy" id="152367"/>
    <lineage>
        <taxon>Eukaryota</taxon>
        <taxon>Viridiplantae</taxon>
        <taxon>Streptophyta</taxon>
        <taxon>Embryophyta</taxon>
        <taxon>Tracheophyta</taxon>
        <taxon>Spermatophyta</taxon>
        <taxon>Magnoliopsida</taxon>
        <taxon>Ranunculales</taxon>
        <taxon>Menispermaceae</taxon>
        <taxon>Menispermoideae</taxon>
        <taxon>Cissampelideae</taxon>
        <taxon>Stephania</taxon>
    </lineage>
</organism>
<dbReference type="AlphaFoldDB" id="A0AAP0PAC7"/>
<feature type="compositionally biased region" description="Polar residues" evidence="1">
    <location>
        <begin position="75"/>
        <end position="85"/>
    </location>
</feature>
<gene>
    <name evidence="2" type="ORF">Scep_013173</name>
</gene>
<proteinExistence type="predicted"/>
<evidence type="ECO:0000313" key="3">
    <source>
        <dbReference type="Proteomes" id="UP001419268"/>
    </source>
</evidence>